<keyword evidence="2" id="KW-1185">Reference proteome</keyword>
<evidence type="ECO:0008006" key="3">
    <source>
        <dbReference type="Google" id="ProtNLM"/>
    </source>
</evidence>
<dbReference type="InterPro" id="IPR029069">
    <property type="entry name" value="HotDog_dom_sf"/>
</dbReference>
<dbReference type="CDD" id="cd00586">
    <property type="entry name" value="4HBT"/>
    <property type="match status" value="1"/>
</dbReference>
<dbReference type="AlphaFoldDB" id="A0A2D0KP56"/>
<dbReference type="Proteomes" id="UP000222366">
    <property type="component" value="Unassembled WGS sequence"/>
</dbReference>
<organism evidence="1 2">
    <name type="scientific">Xenorhabdus stockiae</name>
    <dbReference type="NCBI Taxonomy" id="351614"/>
    <lineage>
        <taxon>Bacteria</taxon>
        <taxon>Pseudomonadati</taxon>
        <taxon>Pseudomonadota</taxon>
        <taxon>Gammaproteobacteria</taxon>
        <taxon>Enterobacterales</taxon>
        <taxon>Morganellaceae</taxon>
        <taxon>Xenorhabdus</taxon>
    </lineage>
</organism>
<dbReference type="RefSeq" id="WP_099125216.1">
    <property type="nucleotide sequence ID" value="NZ_CAWNRH010000095.1"/>
</dbReference>
<accession>A0A2D0KP56</accession>
<dbReference type="Gene3D" id="3.10.129.10">
    <property type="entry name" value="Hotdog Thioesterase"/>
    <property type="match status" value="1"/>
</dbReference>
<gene>
    <name evidence="1" type="ORF">Xsto_02459</name>
</gene>
<evidence type="ECO:0000313" key="1">
    <source>
        <dbReference type="EMBL" id="PHM64997.1"/>
    </source>
</evidence>
<dbReference type="SUPFAM" id="SSF54637">
    <property type="entry name" value="Thioesterase/thiol ester dehydrase-isomerase"/>
    <property type="match status" value="1"/>
</dbReference>
<proteinExistence type="predicted"/>
<protein>
    <recommendedName>
        <fullName evidence="3">Thioesterase</fullName>
    </recommendedName>
</protein>
<reference evidence="1 2" key="1">
    <citation type="journal article" date="2017" name="Nat. Microbiol.">
        <title>Natural product diversity associated with the nematode symbionts Photorhabdus and Xenorhabdus.</title>
        <authorList>
            <person name="Tobias N.J."/>
            <person name="Wolff H."/>
            <person name="Djahanschiri B."/>
            <person name="Grundmann F."/>
            <person name="Kronenwerth M."/>
            <person name="Shi Y.M."/>
            <person name="Simonyi S."/>
            <person name="Grun P."/>
            <person name="Shapiro-Ilan D."/>
            <person name="Pidot S.J."/>
            <person name="Stinear T.P."/>
            <person name="Ebersberger I."/>
            <person name="Bode H.B."/>
        </authorList>
    </citation>
    <scope>NUCLEOTIDE SEQUENCE [LARGE SCALE GENOMIC DNA]</scope>
    <source>
        <strain evidence="1 2">DSM 17904</strain>
    </source>
</reference>
<dbReference type="EMBL" id="NJAJ01000021">
    <property type="protein sequence ID" value="PHM64997.1"/>
    <property type="molecule type" value="Genomic_DNA"/>
</dbReference>
<evidence type="ECO:0000313" key="2">
    <source>
        <dbReference type="Proteomes" id="UP000222366"/>
    </source>
</evidence>
<comment type="caution">
    <text evidence="1">The sequence shown here is derived from an EMBL/GenBank/DDBJ whole genome shotgun (WGS) entry which is preliminary data.</text>
</comment>
<name>A0A2D0KP56_9GAMM</name>
<dbReference type="Pfam" id="PF13279">
    <property type="entry name" value="4HBT_2"/>
    <property type="match status" value="1"/>
</dbReference>
<sequence>MFSKEYLVDDQHVDFQGVVDGLYYPFYLEWTRHAFMKEALGLDLEEEFKAGRMHVIIEYSLRFRKSLQKGNKMEVTCKVARNEKRNRINFEQQILVDGIVYADATFVATCLVNGRPTVPEIVMNAVED</sequence>